<dbReference type="OrthoDB" id="9785240at2"/>
<keyword evidence="13" id="KW-1185">Reference proteome</keyword>
<dbReference type="PANTHER" id="PTHR47959">
    <property type="entry name" value="ATP-DEPENDENT RNA HELICASE RHLE-RELATED"/>
    <property type="match status" value="1"/>
</dbReference>
<comment type="caution">
    <text evidence="12">The sequence shown here is derived from an EMBL/GenBank/DDBJ whole genome shotgun (WGS) entry which is preliminary data.</text>
</comment>
<comment type="similarity">
    <text evidence="5 7">Belongs to the DEAD box helicase family.</text>
</comment>
<dbReference type="PROSITE" id="PS51194">
    <property type="entry name" value="HELICASE_CTER"/>
    <property type="match status" value="1"/>
</dbReference>
<feature type="compositionally biased region" description="Gly residues" evidence="8">
    <location>
        <begin position="548"/>
        <end position="564"/>
    </location>
</feature>
<evidence type="ECO:0000256" key="1">
    <source>
        <dbReference type="ARBA" id="ARBA00022741"/>
    </source>
</evidence>
<feature type="domain" description="DEAD-box RNA helicase Q" evidence="11">
    <location>
        <begin position="1"/>
        <end position="29"/>
    </location>
</feature>
<evidence type="ECO:0000256" key="4">
    <source>
        <dbReference type="ARBA" id="ARBA00022840"/>
    </source>
</evidence>
<dbReference type="InterPro" id="IPR012677">
    <property type="entry name" value="Nucleotide-bd_a/b_plait_sf"/>
</dbReference>
<proteinExistence type="inferred from homology"/>
<evidence type="ECO:0000256" key="3">
    <source>
        <dbReference type="ARBA" id="ARBA00022806"/>
    </source>
</evidence>
<dbReference type="PANTHER" id="PTHR47959:SF13">
    <property type="entry name" value="ATP-DEPENDENT RNA HELICASE RHLE"/>
    <property type="match status" value="1"/>
</dbReference>
<evidence type="ECO:0000313" key="12">
    <source>
        <dbReference type="EMBL" id="PWH85033.1"/>
    </source>
</evidence>
<evidence type="ECO:0000256" key="6">
    <source>
        <dbReference type="PROSITE-ProRule" id="PRU00552"/>
    </source>
</evidence>
<evidence type="ECO:0000256" key="7">
    <source>
        <dbReference type="RuleBase" id="RU000492"/>
    </source>
</evidence>
<feature type="short sequence motif" description="Q motif" evidence="6">
    <location>
        <begin position="1"/>
        <end position="29"/>
    </location>
</feature>
<dbReference type="InterPro" id="IPR027417">
    <property type="entry name" value="P-loop_NTPase"/>
</dbReference>
<accession>A0A2U2XB92</accession>
<feature type="domain" description="Helicase ATP-binding" evidence="9">
    <location>
        <begin position="33"/>
        <end position="204"/>
    </location>
</feature>
<dbReference type="GO" id="GO:0003724">
    <property type="term" value="F:RNA helicase activity"/>
    <property type="evidence" value="ECO:0007669"/>
    <property type="project" value="InterPro"/>
</dbReference>
<reference evidence="12 13" key="2">
    <citation type="submission" date="2018-05" db="EMBL/GenBank/DDBJ databases">
        <authorList>
            <person name="Lanie J.A."/>
            <person name="Ng W.-L."/>
            <person name="Kazmierczak K.M."/>
            <person name="Andrzejewski T.M."/>
            <person name="Davidsen T.M."/>
            <person name="Wayne K.J."/>
            <person name="Tettelin H."/>
            <person name="Glass J.I."/>
            <person name="Rusch D."/>
            <person name="Podicherti R."/>
            <person name="Tsui H.-C.T."/>
            <person name="Winkler M.E."/>
        </authorList>
    </citation>
    <scope>NUCLEOTIDE SEQUENCE [LARGE SCALE GENOMIC DNA]</scope>
    <source>
        <strain evidence="12 13">C305</strain>
    </source>
</reference>
<gene>
    <name evidence="12" type="ORF">DIT68_11725</name>
</gene>
<feature type="region of interest" description="Disordered" evidence="8">
    <location>
        <begin position="536"/>
        <end position="593"/>
    </location>
</feature>
<dbReference type="InterPro" id="IPR005580">
    <property type="entry name" value="DbpA/CsdA_RNA-bd_dom"/>
</dbReference>
<keyword evidence="4 7" id="KW-0067">ATP-binding</keyword>
<dbReference type="GO" id="GO:0005524">
    <property type="term" value="F:ATP binding"/>
    <property type="evidence" value="ECO:0007669"/>
    <property type="project" value="UniProtKB-KW"/>
</dbReference>
<evidence type="ECO:0000256" key="2">
    <source>
        <dbReference type="ARBA" id="ARBA00022801"/>
    </source>
</evidence>
<evidence type="ECO:0000259" key="11">
    <source>
        <dbReference type="PROSITE" id="PS51195"/>
    </source>
</evidence>
<protein>
    <submittedName>
        <fullName evidence="12">ATP-dependent RNA helicase</fullName>
    </submittedName>
</protein>
<dbReference type="SMART" id="SM00487">
    <property type="entry name" value="DEXDc"/>
    <property type="match status" value="1"/>
</dbReference>
<dbReference type="InterPro" id="IPR001650">
    <property type="entry name" value="Helicase_C-like"/>
</dbReference>
<dbReference type="InterPro" id="IPR014014">
    <property type="entry name" value="RNA_helicase_DEAD_Q_motif"/>
</dbReference>
<sequence>MTFNDLGLRSQVVKAVTDMGFEQPTPIQLEAIPHLLKSKSDFVGLAQTGTGKTAAFGLPLVNRITESRKYPTGLIICPTRELCLQIAKDLQNYSKYEKSATVEAVYGGADIQRQIKNIRNGVSIIVATPGRLVDLIKRKAIQLNEVEVVVLDEADEMLNMGFKEDLDFILSATPEEKSTWLFSATMPKEVARIGKTYMTDPLEVSIGNKNEGNANIDHIYFSVKERDRYAALKRLIDFNPKIFGLVFCRTRRETQQVAEKLGKEGYSAEALHGDLSQAQRDRVMNLFRNRSIQLLVATDVAARGIDVDDITHVINYNLPDEVENYTHRSGRTARAGNTGESLVLINTREKYKINQIEKIIGQKFTPAEIPGPEAICAIQLESMINKVKATKVNEEEIAPFIPHILADLEELTKEEVIKKFVSAEFNRFLDYYKKAGDLNAKASDRGGDDRGRDRDRGRRRDRGRTDENKQRFFVSLGDKDGLNPGGLLRVICDATGLKSDTIGRIDIMPAFSFFDADKSDADKILAQVNGADFEGKSMNIEKTQEKSSGGGGRGRGGSRGGSRSGGDRRSGGRSGGGSRSGGRSGGGSSRRRR</sequence>
<dbReference type="Gene3D" id="3.30.70.330">
    <property type="match status" value="1"/>
</dbReference>
<dbReference type="InterPro" id="IPR011545">
    <property type="entry name" value="DEAD/DEAH_box_helicase_dom"/>
</dbReference>
<dbReference type="Gene3D" id="3.40.50.300">
    <property type="entry name" value="P-loop containing nucleotide triphosphate hydrolases"/>
    <property type="match status" value="2"/>
</dbReference>
<dbReference type="InterPro" id="IPR000629">
    <property type="entry name" value="RNA-helicase_DEAD-box_CS"/>
</dbReference>
<dbReference type="CDD" id="cd00268">
    <property type="entry name" value="DEADc"/>
    <property type="match status" value="1"/>
</dbReference>
<feature type="domain" description="Helicase C-terminal" evidence="10">
    <location>
        <begin position="215"/>
        <end position="377"/>
    </location>
</feature>
<evidence type="ECO:0000313" key="13">
    <source>
        <dbReference type="Proteomes" id="UP000245370"/>
    </source>
</evidence>
<dbReference type="Pfam" id="PF03880">
    <property type="entry name" value="DbpA"/>
    <property type="match status" value="1"/>
</dbReference>
<dbReference type="CDD" id="cd18787">
    <property type="entry name" value="SF2_C_DEAD"/>
    <property type="match status" value="1"/>
</dbReference>
<dbReference type="InterPro" id="IPR014001">
    <property type="entry name" value="Helicase_ATP-bd"/>
</dbReference>
<dbReference type="GO" id="GO:0016787">
    <property type="term" value="F:hydrolase activity"/>
    <property type="evidence" value="ECO:0007669"/>
    <property type="project" value="UniProtKB-KW"/>
</dbReference>
<organism evidence="12 13">
    <name type="scientific">Brumimicrobium oceani</name>
    <dbReference type="NCBI Taxonomy" id="2100725"/>
    <lineage>
        <taxon>Bacteria</taxon>
        <taxon>Pseudomonadati</taxon>
        <taxon>Bacteroidota</taxon>
        <taxon>Flavobacteriia</taxon>
        <taxon>Flavobacteriales</taxon>
        <taxon>Crocinitomicaceae</taxon>
        <taxon>Brumimicrobium</taxon>
    </lineage>
</organism>
<dbReference type="Proteomes" id="UP000245370">
    <property type="component" value="Unassembled WGS sequence"/>
</dbReference>
<evidence type="ECO:0000256" key="5">
    <source>
        <dbReference type="ARBA" id="ARBA00038437"/>
    </source>
</evidence>
<dbReference type="CDD" id="cd12252">
    <property type="entry name" value="RRM_DbpA"/>
    <property type="match status" value="1"/>
</dbReference>
<dbReference type="InterPro" id="IPR044742">
    <property type="entry name" value="DEAD/DEAH_RhlB"/>
</dbReference>
<dbReference type="PROSITE" id="PS51195">
    <property type="entry name" value="Q_MOTIF"/>
    <property type="match status" value="1"/>
</dbReference>
<dbReference type="GO" id="GO:0003676">
    <property type="term" value="F:nucleic acid binding"/>
    <property type="evidence" value="ECO:0007669"/>
    <property type="project" value="InterPro"/>
</dbReference>
<evidence type="ECO:0000259" key="9">
    <source>
        <dbReference type="PROSITE" id="PS51192"/>
    </source>
</evidence>
<keyword evidence="1 7" id="KW-0547">Nucleotide-binding</keyword>
<dbReference type="GO" id="GO:0005829">
    <property type="term" value="C:cytosol"/>
    <property type="evidence" value="ECO:0007669"/>
    <property type="project" value="TreeGrafter"/>
</dbReference>
<dbReference type="PROSITE" id="PS51192">
    <property type="entry name" value="HELICASE_ATP_BIND_1"/>
    <property type="match status" value="1"/>
</dbReference>
<dbReference type="AlphaFoldDB" id="A0A2U2XB92"/>
<feature type="compositionally biased region" description="Gly residues" evidence="8">
    <location>
        <begin position="572"/>
        <end position="593"/>
    </location>
</feature>
<dbReference type="EMBL" id="QFRJ01000009">
    <property type="protein sequence ID" value="PWH85033.1"/>
    <property type="molecule type" value="Genomic_DNA"/>
</dbReference>
<name>A0A2U2XB92_9FLAO</name>
<reference evidence="12 13" key="1">
    <citation type="submission" date="2018-05" db="EMBL/GenBank/DDBJ databases">
        <title>Brumimicrobium oceani sp. nov., isolated from coastal sediment.</title>
        <authorList>
            <person name="Kou Y."/>
        </authorList>
    </citation>
    <scope>NUCLEOTIDE SEQUENCE [LARGE SCALE GENOMIC DNA]</scope>
    <source>
        <strain evidence="12 13">C305</strain>
    </source>
</reference>
<keyword evidence="2 7" id="KW-0378">Hydrolase</keyword>
<dbReference type="PROSITE" id="PS00039">
    <property type="entry name" value="DEAD_ATP_HELICASE"/>
    <property type="match status" value="1"/>
</dbReference>
<keyword evidence="3 7" id="KW-0347">Helicase</keyword>
<evidence type="ECO:0000259" key="10">
    <source>
        <dbReference type="PROSITE" id="PS51194"/>
    </source>
</evidence>
<dbReference type="SMART" id="SM00490">
    <property type="entry name" value="HELICc"/>
    <property type="match status" value="1"/>
</dbReference>
<dbReference type="SUPFAM" id="SSF52540">
    <property type="entry name" value="P-loop containing nucleoside triphosphate hydrolases"/>
    <property type="match status" value="1"/>
</dbReference>
<dbReference type="Pfam" id="PF00271">
    <property type="entry name" value="Helicase_C"/>
    <property type="match status" value="1"/>
</dbReference>
<dbReference type="InterPro" id="IPR050079">
    <property type="entry name" value="DEAD_box_RNA_helicase"/>
</dbReference>
<feature type="region of interest" description="Disordered" evidence="8">
    <location>
        <begin position="442"/>
        <end position="470"/>
    </location>
</feature>
<dbReference type="RefSeq" id="WP_109359996.1">
    <property type="nucleotide sequence ID" value="NZ_QFRJ01000009.1"/>
</dbReference>
<evidence type="ECO:0000256" key="8">
    <source>
        <dbReference type="SAM" id="MobiDB-lite"/>
    </source>
</evidence>
<dbReference type="Pfam" id="PF00270">
    <property type="entry name" value="DEAD"/>
    <property type="match status" value="1"/>
</dbReference>